<evidence type="ECO:0000313" key="1">
    <source>
        <dbReference type="EMBL" id="KAE8238115.1"/>
    </source>
</evidence>
<reference evidence="1" key="1">
    <citation type="submission" date="2016-04" db="EMBL/GenBank/DDBJ databases">
        <authorList>
            <person name="Nguyen H.D."/>
            <person name="Samba Siva P."/>
            <person name="Cullis J."/>
            <person name="Levesque C.A."/>
            <person name="Hambleton S."/>
        </authorList>
    </citation>
    <scope>NUCLEOTIDE SEQUENCE</scope>
    <source>
        <strain evidence="1">DAOMC 236426</strain>
    </source>
</reference>
<dbReference type="Proteomes" id="UP000077684">
    <property type="component" value="Unassembled WGS sequence"/>
</dbReference>
<comment type="caution">
    <text evidence="1">The sequence shown here is derived from an EMBL/GenBank/DDBJ whole genome shotgun (WGS) entry which is preliminary data.</text>
</comment>
<keyword evidence="2" id="KW-1185">Reference proteome</keyword>
<organism evidence="1 2">
    <name type="scientific">Tilletia controversa</name>
    <name type="common">dwarf bunt fungus</name>
    <dbReference type="NCBI Taxonomy" id="13291"/>
    <lineage>
        <taxon>Eukaryota</taxon>
        <taxon>Fungi</taxon>
        <taxon>Dikarya</taxon>
        <taxon>Basidiomycota</taxon>
        <taxon>Ustilaginomycotina</taxon>
        <taxon>Exobasidiomycetes</taxon>
        <taxon>Tilletiales</taxon>
        <taxon>Tilletiaceae</taxon>
        <taxon>Tilletia</taxon>
    </lineage>
</organism>
<dbReference type="GO" id="GO:0003676">
    <property type="term" value="F:nucleic acid binding"/>
    <property type="evidence" value="ECO:0007669"/>
    <property type="project" value="InterPro"/>
</dbReference>
<dbReference type="SUPFAM" id="SSF53098">
    <property type="entry name" value="Ribonuclease H-like"/>
    <property type="match status" value="1"/>
</dbReference>
<name>A0A8X7MJ23_9BASI</name>
<dbReference type="InterPro" id="IPR036397">
    <property type="entry name" value="RNaseH_sf"/>
</dbReference>
<dbReference type="InterPro" id="IPR012337">
    <property type="entry name" value="RNaseH-like_sf"/>
</dbReference>
<evidence type="ECO:0008006" key="3">
    <source>
        <dbReference type="Google" id="ProtNLM"/>
    </source>
</evidence>
<accession>A0A8X7MJ23</accession>
<evidence type="ECO:0000313" key="2">
    <source>
        <dbReference type="Proteomes" id="UP000077684"/>
    </source>
</evidence>
<dbReference type="AlphaFoldDB" id="A0A8X7MJ23"/>
<dbReference type="Gene3D" id="3.30.420.10">
    <property type="entry name" value="Ribonuclease H-like superfamily/Ribonuclease H"/>
    <property type="match status" value="1"/>
</dbReference>
<gene>
    <name evidence="1" type="ORF">A4X06_0g8991</name>
</gene>
<protein>
    <recommendedName>
        <fullName evidence="3">RNase H type-1 domain-containing protein</fullName>
    </recommendedName>
</protein>
<proteinExistence type="predicted"/>
<reference evidence="1" key="2">
    <citation type="journal article" date="2019" name="IMA Fungus">
        <title>Genome sequencing and comparison of five Tilletia species to identify candidate genes for the detection of regulated species infecting wheat.</title>
        <authorList>
            <person name="Nguyen H.D.T."/>
            <person name="Sultana T."/>
            <person name="Kesanakurti P."/>
            <person name="Hambleton S."/>
        </authorList>
    </citation>
    <scope>NUCLEOTIDE SEQUENCE</scope>
    <source>
        <strain evidence="1">DAOMC 236426</strain>
    </source>
</reference>
<sequence>MGHLLRLYQAIVLPKAQYAAIVCHPFGANNHLTKRLQILQNSALRRALGGFRTSPADALHFDSGIAPIGAHLDSFVATQAAELLTGSTFNPAAELARRAFRRPAERYRTPLMRIFCQPFFETVELDALERVSPFPAEPGWDSGIETVILPRDDALALCESLTGSIFEQVWFTDGSRIEGSVGAAAINEQTRLSSQAHLGSDQHHTVYEAELQGILLALKAAEASNIPLFQVTICTSVALASKRKLCSMSDD</sequence>
<dbReference type="EMBL" id="LWDE02002272">
    <property type="protein sequence ID" value="KAE8238115.1"/>
    <property type="molecule type" value="Genomic_DNA"/>
</dbReference>